<protein>
    <submittedName>
        <fullName evidence="1">Uncharacterized protein</fullName>
    </submittedName>
</protein>
<reference evidence="1 2" key="1">
    <citation type="submission" date="2017-04" db="EMBL/GenBank/DDBJ databases">
        <title>A new member of the family Flavobacteriaceae isolated from ascidians.</title>
        <authorList>
            <person name="Chen L."/>
        </authorList>
    </citation>
    <scope>NUCLEOTIDE SEQUENCE [LARGE SCALE GENOMIC DNA]</scope>
    <source>
        <strain evidence="1 2">HQA918</strain>
    </source>
</reference>
<gene>
    <name evidence="1" type="ORF">B7P33_05125</name>
</gene>
<dbReference type="Proteomes" id="UP000219559">
    <property type="component" value="Unassembled WGS sequence"/>
</dbReference>
<evidence type="ECO:0000313" key="1">
    <source>
        <dbReference type="EMBL" id="PCE66676.1"/>
    </source>
</evidence>
<sequence length="61" mass="7133">MSYVLLTADETYVVEYLLQQLILSESISEAMVFDDMELALKFKKMLWECCELQCSVNTYIP</sequence>
<dbReference type="AlphaFoldDB" id="A0A2A4GFD1"/>
<comment type="caution">
    <text evidence="1">The sequence shown here is derived from an EMBL/GenBank/DDBJ whole genome shotgun (WGS) entry which is preliminary data.</text>
</comment>
<organism evidence="1 2">
    <name type="scientific">Sediminicola luteus</name>
    <dbReference type="NCBI Taxonomy" id="319238"/>
    <lineage>
        <taxon>Bacteria</taxon>
        <taxon>Pseudomonadati</taxon>
        <taxon>Bacteroidota</taxon>
        <taxon>Flavobacteriia</taxon>
        <taxon>Flavobacteriales</taxon>
        <taxon>Flavobacteriaceae</taxon>
        <taxon>Sediminicola</taxon>
    </lineage>
</organism>
<evidence type="ECO:0000313" key="2">
    <source>
        <dbReference type="Proteomes" id="UP000219559"/>
    </source>
</evidence>
<dbReference type="EMBL" id="NBWU01000001">
    <property type="protein sequence ID" value="PCE66676.1"/>
    <property type="molecule type" value="Genomic_DNA"/>
</dbReference>
<dbReference type="RefSeq" id="WP_097442197.1">
    <property type="nucleotide sequence ID" value="NZ_NBWU01000001.1"/>
</dbReference>
<keyword evidence="2" id="KW-1185">Reference proteome</keyword>
<name>A0A2A4GFD1_9FLAO</name>
<proteinExistence type="predicted"/>
<dbReference type="OrthoDB" id="1179309at2"/>
<accession>A0A2A4GFD1</accession>